<proteinExistence type="predicted"/>
<protein>
    <submittedName>
        <fullName evidence="1">Uncharacterized protein</fullName>
    </submittedName>
</protein>
<evidence type="ECO:0000313" key="1">
    <source>
        <dbReference type="EMBL" id="KNC82812.1"/>
    </source>
</evidence>
<accession>A0A0L0G110</accession>
<dbReference type="GeneID" id="25905421"/>
<evidence type="ECO:0000313" key="2">
    <source>
        <dbReference type="Proteomes" id="UP000054560"/>
    </source>
</evidence>
<name>A0A0L0G110_9EUKA</name>
<gene>
    <name evidence="1" type="ORF">SARC_04917</name>
</gene>
<organism evidence="1 2">
    <name type="scientific">Sphaeroforma arctica JP610</name>
    <dbReference type="NCBI Taxonomy" id="667725"/>
    <lineage>
        <taxon>Eukaryota</taxon>
        <taxon>Ichthyosporea</taxon>
        <taxon>Ichthyophonida</taxon>
        <taxon>Sphaeroforma</taxon>
    </lineage>
</organism>
<dbReference type="EMBL" id="KQ241890">
    <property type="protein sequence ID" value="KNC82812.1"/>
    <property type="molecule type" value="Genomic_DNA"/>
</dbReference>
<dbReference type="RefSeq" id="XP_014156714.1">
    <property type="nucleotide sequence ID" value="XM_014301239.1"/>
</dbReference>
<keyword evidence="2" id="KW-1185">Reference proteome</keyword>
<reference evidence="1 2" key="1">
    <citation type="submission" date="2011-02" db="EMBL/GenBank/DDBJ databases">
        <title>The Genome Sequence of Sphaeroforma arctica JP610.</title>
        <authorList>
            <consortium name="The Broad Institute Genome Sequencing Platform"/>
            <person name="Russ C."/>
            <person name="Cuomo C."/>
            <person name="Young S.K."/>
            <person name="Zeng Q."/>
            <person name="Gargeya S."/>
            <person name="Alvarado L."/>
            <person name="Berlin A."/>
            <person name="Chapman S.B."/>
            <person name="Chen Z."/>
            <person name="Freedman E."/>
            <person name="Gellesch M."/>
            <person name="Goldberg J."/>
            <person name="Griggs A."/>
            <person name="Gujja S."/>
            <person name="Heilman E."/>
            <person name="Heiman D."/>
            <person name="Howarth C."/>
            <person name="Mehta T."/>
            <person name="Neiman D."/>
            <person name="Pearson M."/>
            <person name="Roberts A."/>
            <person name="Saif S."/>
            <person name="Shea T."/>
            <person name="Shenoy N."/>
            <person name="Sisk P."/>
            <person name="Stolte C."/>
            <person name="Sykes S."/>
            <person name="White J."/>
            <person name="Yandava C."/>
            <person name="Burger G."/>
            <person name="Gray M.W."/>
            <person name="Holland P.W.H."/>
            <person name="King N."/>
            <person name="Lang F.B.F."/>
            <person name="Roger A.J."/>
            <person name="Ruiz-Trillo I."/>
            <person name="Haas B."/>
            <person name="Nusbaum C."/>
            <person name="Birren B."/>
        </authorList>
    </citation>
    <scope>NUCLEOTIDE SEQUENCE [LARGE SCALE GENOMIC DNA]</scope>
    <source>
        <strain evidence="1 2">JP610</strain>
    </source>
</reference>
<dbReference type="AlphaFoldDB" id="A0A0L0G110"/>
<sequence length="229" mass="25808">MSTSVSPCVPELKRDGILVDVLLKGETVVRTSLNNKNGVEGSVRLLSCDSNKQRKRVTRDVVRKVIPETASIHTLCITTDFEIALYQNKRKKKAVLVKQLTTANGGLYQTGALAWTRHEETSLTSTYKVTINNEMSVGTKCTSRINFYFTLAKIDTNYSLLQWLELNAEMSISCLEISLIECRQRCIKPVSRTDSEEPMVSMTSAKSYWRRPSKPNTRRALAVRVPGWS</sequence>
<dbReference type="Proteomes" id="UP000054560">
    <property type="component" value="Unassembled WGS sequence"/>
</dbReference>